<feature type="transmembrane region" description="Helical" evidence="6">
    <location>
        <begin position="88"/>
        <end position="113"/>
    </location>
</feature>
<comment type="subcellular location">
    <subcellularLocation>
        <location evidence="1">Cell membrane</location>
        <topology evidence="1">Multi-pass membrane protein</topology>
    </subcellularLocation>
</comment>
<dbReference type="AlphaFoldDB" id="A0A9D2KYJ4"/>
<gene>
    <name evidence="7" type="ORF">H9717_05535</name>
</gene>
<keyword evidence="3 6" id="KW-0812">Transmembrane</keyword>
<protein>
    <submittedName>
        <fullName evidence="7">CidA/LrgA family protein</fullName>
    </submittedName>
</protein>
<feature type="transmembrane region" description="Helical" evidence="6">
    <location>
        <begin position="30"/>
        <end position="47"/>
    </location>
</feature>
<evidence type="ECO:0000256" key="2">
    <source>
        <dbReference type="ARBA" id="ARBA00022475"/>
    </source>
</evidence>
<keyword evidence="2" id="KW-1003">Cell membrane</keyword>
<evidence type="ECO:0000256" key="5">
    <source>
        <dbReference type="ARBA" id="ARBA00023136"/>
    </source>
</evidence>
<keyword evidence="4 6" id="KW-1133">Transmembrane helix</keyword>
<reference evidence="7" key="2">
    <citation type="submission" date="2021-04" db="EMBL/GenBank/DDBJ databases">
        <authorList>
            <person name="Gilroy R."/>
        </authorList>
    </citation>
    <scope>NUCLEOTIDE SEQUENCE</scope>
    <source>
        <strain evidence="7">CHK179-7159</strain>
    </source>
</reference>
<evidence type="ECO:0000256" key="4">
    <source>
        <dbReference type="ARBA" id="ARBA00022989"/>
    </source>
</evidence>
<keyword evidence="5 6" id="KW-0472">Membrane</keyword>
<name>A0A9D2KYJ4_9FIRM</name>
<evidence type="ECO:0000256" key="3">
    <source>
        <dbReference type="ARBA" id="ARBA00022692"/>
    </source>
</evidence>
<organism evidence="7 8">
    <name type="scientific">Candidatus Eisenbergiella merdipullorum</name>
    <dbReference type="NCBI Taxonomy" id="2838553"/>
    <lineage>
        <taxon>Bacteria</taxon>
        <taxon>Bacillati</taxon>
        <taxon>Bacillota</taxon>
        <taxon>Clostridia</taxon>
        <taxon>Lachnospirales</taxon>
        <taxon>Lachnospiraceae</taxon>
        <taxon>Eisenbergiella</taxon>
    </lineage>
</organism>
<evidence type="ECO:0000313" key="7">
    <source>
        <dbReference type="EMBL" id="HJA92562.1"/>
    </source>
</evidence>
<dbReference type="PANTHER" id="PTHR33931:SF2">
    <property type="entry name" value="HOLIN-LIKE PROTEIN CIDA"/>
    <property type="match status" value="1"/>
</dbReference>
<proteinExistence type="predicted"/>
<feature type="transmembrane region" description="Helical" evidence="6">
    <location>
        <begin position="7"/>
        <end position="24"/>
    </location>
</feature>
<accession>A0A9D2KYJ4</accession>
<comment type="caution">
    <text evidence="7">The sequence shown here is derived from an EMBL/GenBank/DDBJ whole genome shotgun (WGS) entry which is preliminary data.</text>
</comment>
<dbReference type="Pfam" id="PF03788">
    <property type="entry name" value="LrgA"/>
    <property type="match status" value="1"/>
</dbReference>
<dbReference type="GO" id="GO:0005886">
    <property type="term" value="C:plasma membrane"/>
    <property type="evidence" value="ECO:0007669"/>
    <property type="project" value="UniProtKB-SubCell"/>
</dbReference>
<evidence type="ECO:0000313" key="8">
    <source>
        <dbReference type="Proteomes" id="UP000886858"/>
    </source>
</evidence>
<sequence>MKIIYQIGIIFALCWVCEIVESILPFAFPASVIGMILLFVLLACRVLKVEHIREKSDFLLSNMAFFFIPAGVSIVNYFDVLAGNVGKLLLICLLTTVLTFAVTAWTIRGVLCLMNRRQKTGKKTEEGGQEYV</sequence>
<reference evidence="7" key="1">
    <citation type="journal article" date="2021" name="PeerJ">
        <title>Extensive microbial diversity within the chicken gut microbiome revealed by metagenomics and culture.</title>
        <authorList>
            <person name="Gilroy R."/>
            <person name="Ravi A."/>
            <person name="Getino M."/>
            <person name="Pursley I."/>
            <person name="Horton D.L."/>
            <person name="Alikhan N.F."/>
            <person name="Baker D."/>
            <person name="Gharbi K."/>
            <person name="Hall N."/>
            <person name="Watson M."/>
            <person name="Adriaenssens E.M."/>
            <person name="Foster-Nyarko E."/>
            <person name="Jarju S."/>
            <person name="Secka A."/>
            <person name="Antonio M."/>
            <person name="Oren A."/>
            <person name="Chaudhuri R.R."/>
            <person name="La Ragione R."/>
            <person name="Hildebrand F."/>
            <person name="Pallen M.J."/>
        </authorList>
    </citation>
    <scope>NUCLEOTIDE SEQUENCE</scope>
    <source>
        <strain evidence="7">CHK179-7159</strain>
    </source>
</reference>
<evidence type="ECO:0000256" key="1">
    <source>
        <dbReference type="ARBA" id="ARBA00004651"/>
    </source>
</evidence>
<dbReference type="EMBL" id="DWYY01000058">
    <property type="protein sequence ID" value="HJA92562.1"/>
    <property type="molecule type" value="Genomic_DNA"/>
</dbReference>
<dbReference type="PANTHER" id="PTHR33931">
    <property type="entry name" value="HOLIN-LIKE PROTEIN CIDA-RELATED"/>
    <property type="match status" value="1"/>
</dbReference>
<feature type="transmembrane region" description="Helical" evidence="6">
    <location>
        <begin position="59"/>
        <end position="82"/>
    </location>
</feature>
<dbReference type="InterPro" id="IPR005538">
    <property type="entry name" value="LrgA/CidA"/>
</dbReference>
<dbReference type="Proteomes" id="UP000886858">
    <property type="component" value="Unassembled WGS sequence"/>
</dbReference>
<evidence type="ECO:0000256" key="6">
    <source>
        <dbReference type="SAM" id="Phobius"/>
    </source>
</evidence>